<name>A0A6J7WCN1_9CAUD</name>
<proteinExistence type="predicted"/>
<reference evidence="1" key="1">
    <citation type="submission" date="2020-05" db="EMBL/GenBank/DDBJ databases">
        <authorList>
            <person name="Chiriac C."/>
            <person name="Salcher M."/>
            <person name="Ghai R."/>
            <person name="Kavagutti S V."/>
        </authorList>
    </citation>
    <scope>NUCLEOTIDE SEQUENCE</scope>
</reference>
<evidence type="ECO:0000313" key="1">
    <source>
        <dbReference type="EMBL" id="CAB5206966.1"/>
    </source>
</evidence>
<protein>
    <submittedName>
        <fullName evidence="1">Uncharacterized protein</fullName>
    </submittedName>
</protein>
<gene>
    <name evidence="1" type="ORF">UFOVP184_2</name>
</gene>
<organism evidence="1">
    <name type="scientific">uncultured Caudovirales phage</name>
    <dbReference type="NCBI Taxonomy" id="2100421"/>
    <lineage>
        <taxon>Viruses</taxon>
        <taxon>Duplodnaviria</taxon>
        <taxon>Heunggongvirae</taxon>
        <taxon>Uroviricota</taxon>
        <taxon>Caudoviricetes</taxon>
        <taxon>Peduoviridae</taxon>
        <taxon>Maltschvirus</taxon>
        <taxon>Maltschvirus maltsch</taxon>
    </lineage>
</organism>
<sequence length="246" mass="27781">MICKSVVAPGKLPLTFTPDIDTPPELERATPERRKEFWRSAARIAMEVKQRELSQGLDYAGRKLRPVKPRKLKYQSGHRLDGDPLMPHRAMSRTRRLLRTLTMGVKVTFYWARGWGKIVDYHRRGAAIMRGGKCVGRLPVRNVFGISQKGRDEISRRAAEAWRAGKPAEKPVHQIMSPTGLSVQLPMDPVLKPEPGKQPTMDQWLAMGVKVTKSKAKVRDVNADTGISGFASPGVRLQLDWGRRKR</sequence>
<accession>A0A6J7WCN1</accession>
<dbReference type="EMBL" id="LR798229">
    <property type="protein sequence ID" value="CAB5206966.1"/>
    <property type="molecule type" value="Genomic_DNA"/>
</dbReference>